<dbReference type="GO" id="GO:0098542">
    <property type="term" value="P:defense response to other organism"/>
    <property type="evidence" value="ECO:0007669"/>
    <property type="project" value="InterPro"/>
</dbReference>
<dbReference type="PANTHER" id="PTHR31234:SF66">
    <property type="entry name" value="LATE EMBRYOGENESIS ABUNDANT PROTEIN"/>
    <property type="match status" value="1"/>
</dbReference>
<dbReference type="InterPro" id="IPR044839">
    <property type="entry name" value="NDR1-like"/>
</dbReference>
<dbReference type="PANTHER" id="PTHR31234">
    <property type="entry name" value="LATE EMBRYOGENESIS ABUNDANT (LEA) HYDROXYPROLINE-RICH GLYCOPROTEIN FAMILY"/>
    <property type="match status" value="1"/>
</dbReference>
<comment type="caution">
    <text evidence="4">The sequence shown here is derived from an EMBL/GenBank/DDBJ whole genome shotgun (WGS) entry which is preliminary data.</text>
</comment>
<keyword evidence="3" id="KW-0812">Transmembrane</keyword>
<evidence type="ECO:0000313" key="4">
    <source>
        <dbReference type="EMBL" id="KAG6713334.1"/>
    </source>
</evidence>
<sequence length="197" mass="22228">MKDSFKPRTHPLVWVIAIICTILSIAVIITGIVVFVGYMIIRPRVPFISVTSAHLDTIRYDQAGPLEIEMAIDIRAENDNAKAHASFSDTSFVLSFDALQIAKLVAGPFDVSKNSSTVFNYVIPSSQIPLDRTRMEQLDFSLKRNEITFDLKGNSRTRWRVGLLGSVKFWCHLNCELRFHTLNGSYISSRRCSSKSK</sequence>
<dbReference type="AlphaFoldDB" id="A0A922JQN3"/>
<evidence type="ECO:0008006" key="6">
    <source>
        <dbReference type="Google" id="ProtNLM"/>
    </source>
</evidence>
<keyword evidence="3" id="KW-1133">Transmembrane helix</keyword>
<protein>
    <recommendedName>
        <fullName evidence="6">Late embryogenesis abundant protein LEA-2 subgroup domain-containing protein</fullName>
    </recommendedName>
</protein>
<evidence type="ECO:0000313" key="5">
    <source>
        <dbReference type="Proteomes" id="UP000811246"/>
    </source>
</evidence>
<proteinExistence type="predicted"/>
<evidence type="ECO:0000256" key="2">
    <source>
        <dbReference type="ARBA" id="ARBA00023136"/>
    </source>
</evidence>
<evidence type="ECO:0000256" key="3">
    <source>
        <dbReference type="SAM" id="Phobius"/>
    </source>
</evidence>
<dbReference type="EMBL" id="CM031829">
    <property type="protein sequence ID" value="KAG6713334.1"/>
    <property type="molecule type" value="Genomic_DNA"/>
</dbReference>
<organism evidence="4 5">
    <name type="scientific">Carya illinoinensis</name>
    <name type="common">Pecan</name>
    <dbReference type="NCBI Taxonomy" id="32201"/>
    <lineage>
        <taxon>Eukaryota</taxon>
        <taxon>Viridiplantae</taxon>
        <taxon>Streptophyta</taxon>
        <taxon>Embryophyta</taxon>
        <taxon>Tracheophyta</taxon>
        <taxon>Spermatophyta</taxon>
        <taxon>Magnoliopsida</taxon>
        <taxon>eudicotyledons</taxon>
        <taxon>Gunneridae</taxon>
        <taxon>Pentapetalae</taxon>
        <taxon>rosids</taxon>
        <taxon>fabids</taxon>
        <taxon>Fagales</taxon>
        <taxon>Juglandaceae</taxon>
        <taxon>Carya</taxon>
    </lineage>
</organism>
<name>A0A922JQN3_CARIL</name>
<evidence type="ECO:0000256" key="1">
    <source>
        <dbReference type="ARBA" id="ARBA00004370"/>
    </source>
</evidence>
<accession>A0A922JQN3</accession>
<feature type="transmembrane region" description="Helical" evidence="3">
    <location>
        <begin position="12"/>
        <end position="41"/>
    </location>
</feature>
<comment type="subcellular location">
    <subcellularLocation>
        <location evidence="1">Membrane</location>
    </subcellularLocation>
</comment>
<gene>
    <name evidence="4" type="ORF">I3842_05G146200</name>
</gene>
<dbReference type="Proteomes" id="UP000811246">
    <property type="component" value="Chromosome 5"/>
</dbReference>
<dbReference type="GO" id="GO:0005886">
    <property type="term" value="C:plasma membrane"/>
    <property type="evidence" value="ECO:0007669"/>
    <property type="project" value="TreeGrafter"/>
</dbReference>
<reference evidence="4" key="1">
    <citation type="submission" date="2021-01" db="EMBL/GenBank/DDBJ databases">
        <authorList>
            <person name="Lovell J.T."/>
            <person name="Bentley N."/>
            <person name="Bhattarai G."/>
            <person name="Jenkins J.W."/>
            <person name="Sreedasyam A."/>
            <person name="Alarcon Y."/>
            <person name="Bock C."/>
            <person name="Boston L."/>
            <person name="Carlson J."/>
            <person name="Cervantes K."/>
            <person name="Clermont K."/>
            <person name="Krom N."/>
            <person name="Kubenka K."/>
            <person name="Mamidi S."/>
            <person name="Mattison C."/>
            <person name="Monteros M."/>
            <person name="Pisani C."/>
            <person name="Plott C."/>
            <person name="Rajasekar S."/>
            <person name="Rhein H.S."/>
            <person name="Rohla C."/>
            <person name="Song M."/>
            <person name="Hilaire R.S."/>
            <person name="Shu S."/>
            <person name="Wells L."/>
            <person name="Wang X."/>
            <person name="Webber J."/>
            <person name="Heerema R.J."/>
            <person name="Klein P."/>
            <person name="Conner P."/>
            <person name="Grauke L."/>
            <person name="Grimwood J."/>
            <person name="Schmutz J."/>
            <person name="Randall J.J."/>
        </authorList>
    </citation>
    <scope>NUCLEOTIDE SEQUENCE</scope>
    <source>
        <tissue evidence="4">Leaf</tissue>
    </source>
</reference>
<keyword evidence="2 3" id="KW-0472">Membrane</keyword>